<evidence type="ECO:0000313" key="2">
    <source>
        <dbReference type="Proteomes" id="UP001175271"/>
    </source>
</evidence>
<protein>
    <submittedName>
        <fullName evidence="1">Uncharacterized protein</fullName>
    </submittedName>
</protein>
<comment type="caution">
    <text evidence="1">The sequence shown here is derived from an EMBL/GenBank/DDBJ whole genome shotgun (WGS) entry which is preliminary data.</text>
</comment>
<dbReference type="AlphaFoldDB" id="A0AA39LP81"/>
<sequence length="77" mass="8827">MTVPTQTPYKFKLPHNLIQVVKNRSSVSFTTRSLIQYDDRIQQFLLQSGVVVDGLLTEIRTLIHSITILLHRGDFGM</sequence>
<dbReference type="Proteomes" id="UP001175271">
    <property type="component" value="Unassembled WGS sequence"/>
</dbReference>
<name>A0AA39LP81_9BILA</name>
<proteinExistence type="predicted"/>
<dbReference type="EMBL" id="JAUCMV010000004">
    <property type="protein sequence ID" value="KAK0404330.1"/>
    <property type="molecule type" value="Genomic_DNA"/>
</dbReference>
<accession>A0AA39LP81</accession>
<evidence type="ECO:0000313" key="1">
    <source>
        <dbReference type="EMBL" id="KAK0404330.1"/>
    </source>
</evidence>
<reference evidence="1" key="1">
    <citation type="submission" date="2023-06" db="EMBL/GenBank/DDBJ databases">
        <title>Genomic analysis of the entomopathogenic nematode Steinernema hermaphroditum.</title>
        <authorList>
            <person name="Schwarz E.M."/>
            <person name="Heppert J.K."/>
            <person name="Baniya A."/>
            <person name="Schwartz H.T."/>
            <person name="Tan C.-H."/>
            <person name="Antoshechkin I."/>
            <person name="Sternberg P.W."/>
            <person name="Goodrich-Blair H."/>
            <person name="Dillman A.R."/>
        </authorList>
    </citation>
    <scope>NUCLEOTIDE SEQUENCE</scope>
    <source>
        <strain evidence="1">PS9179</strain>
        <tissue evidence="1">Whole animal</tissue>
    </source>
</reference>
<keyword evidence="2" id="KW-1185">Reference proteome</keyword>
<organism evidence="1 2">
    <name type="scientific">Steinernema hermaphroditum</name>
    <dbReference type="NCBI Taxonomy" id="289476"/>
    <lineage>
        <taxon>Eukaryota</taxon>
        <taxon>Metazoa</taxon>
        <taxon>Ecdysozoa</taxon>
        <taxon>Nematoda</taxon>
        <taxon>Chromadorea</taxon>
        <taxon>Rhabditida</taxon>
        <taxon>Tylenchina</taxon>
        <taxon>Panagrolaimomorpha</taxon>
        <taxon>Strongyloidoidea</taxon>
        <taxon>Steinernematidae</taxon>
        <taxon>Steinernema</taxon>
    </lineage>
</organism>
<gene>
    <name evidence="1" type="ORF">QR680_017398</name>
</gene>